<name>A0A2V1GS57_9GAMM</name>
<evidence type="ECO:0000259" key="11">
    <source>
        <dbReference type="Pfam" id="PF00849"/>
    </source>
</evidence>
<dbReference type="PROSITE" id="PS01129">
    <property type="entry name" value="PSI_RLU"/>
    <property type="match status" value="1"/>
</dbReference>
<dbReference type="NCBIfam" id="TIGR00005">
    <property type="entry name" value="rluA_subfam"/>
    <property type="match status" value="1"/>
</dbReference>
<dbReference type="GO" id="GO:0003723">
    <property type="term" value="F:RNA binding"/>
    <property type="evidence" value="ECO:0007669"/>
    <property type="project" value="UniProtKB-KW"/>
</dbReference>
<dbReference type="Proteomes" id="UP000244906">
    <property type="component" value="Unassembled WGS sequence"/>
</dbReference>
<sequence>MPQQIRLEATIPDDFYGKRLDQAMAELFPDHSRGRLQGWIKSGEATLNGKKHKPKDKVIGGEEVKVSAELQEDFTMEAEDIPLDIVYQDDYLLVINKAADMVVHPAVGNYSGTMLNGLLHHVPEVRVLPRAGIVHRLDKETSGLLVVAKTIEAHTALVEQLQQRAFLRQYLAIAQGNVISGAKIEAPIGRHPTNRIKMAVVTNGSAKEAITNFRLAEKFRLATEVILKLETGRTHQIRVHMAHIGHPLMGDPLYSGRFQIPRAMTPEHLEILKGFKRQALHAQLLGLEHPITGEWMEWQVEPPEDYKNLKAMLIEDLANH</sequence>
<dbReference type="EC" id="5.4.99.-" evidence="10"/>
<evidence type="ECO:0000313" key="12">
    <source>
        <dbReference type="EMBL" id="PVZ65697.1"/>
    </source>
</evidence>
<protein>
    <recommendedName>
        <fullName evidence="10">Pseudouridine synthase</fullName>
        <ecNumber evidence="10">5.4.99.-</ecNumber>
    </recommendedName>
</protein>
<dbReference type="InterPro" id="IPR006225">
    <property type="entry name" value="PsdUridine_synth_RluC/D"/>
</dbReference>
<comment type="catalytic activity">
    <reaction evidence="7">
        <text>uridine(1911/1915/1917) in 23S rRNA = pseudouridine(1911/1915/1917) in 23S rRNA</text>
        <dbReference type="Rhea" id="RHEA:42524"/>
        <dbReference type="Rhea" id="RHEA-COMP:10097"/>
        <dbReference type="Rhea" id="RHEA-COMP:10098"/>
        <dbReference type="ChEBI" id="CHEBI:65314"/>
        <dbReference type="ChEBI" id="CHEBI:65315"/>
        <dbReference type="EC" id="5.4.99.23"/>
    </reaction>
</comment>
<evidence type="ECO:0000256" key="7">
    <source>
        <dbReference type="ARBA" id="ARBA00036882"/>
    </source>
</evidence>
<comment type="function">
    <text evidence="10">Responsible for synthesis of pseudouridine from uracil.</text>
</comment>
<feature type="active site" evidence="8">
    <location>
        <position position="138"/>
    </location>
</feature>
<dbReference type="SUPFAM" id="SSF55174">
    <property type="entry name" value="Alpha-L RNA-binding motif"/>
    <property type="match status" value="1"/>
</dbReference>
<evidence type="ECO:0000256" key="5">
    <source>
        <dbReference type="ARBA" id="ARBA00022884"/>
    </source>
</evidence>
<comment type="subcellular location">
    <subcellularLocation>
        <location evidence="1">Cytoplasm</location>
    </subcellularLocation>
</comment>
<dbReference type="RefSeq" id="WP_116688436.1">
    <property type="nucleotide sequence ID" value="NZ_CAWNYD010000009.1"/>
</dbReference>
<evidence type="ECO:0000256" key="4">
    <source>
        <dbReference type="ARBA" id="ARBA00022552"/>
    </source>
</evidence>
<dbReference type="AlphaFoldDB" id="A0A2V1GS57"/>
<dbReference type="GO" id="GO:0000455">
    <property type="term" value="P:enzyme-directed rRNA pseudouridine synthesis"/>
    <property type="evidence" value="ECO:0007669"/>
    <property type="project" value="TreeGrafter"/>
</dbReference>
<dbReference type="EMBL" id="QDDL01000009">
    <property type="protein sequence ID" value="PVZ65697.1"/>
    <property type="molecule type" value="Genomic_DNA"/>
</dbReference>
<dbReference type="InterPro" id="IPR006224">
    <property type="entry name" value="PsdUridine_synth_RluA-like_CS"/>
</dbReference>
<keyword evidence="6 10" id="KW-0413">Isomerase</keyword>
<dbReference type="Gene3D" id="3.10.290.10">
    <property type="entry name" value="RNA-binding S4 domain"/>
    <property type="match status" value="1"/>
</dbReference>
<dbReference type="PROSITE" id="PS50889">
    <property type="entry name" value="S4"/>
    <property type="match status" value="1"/>
</dbReference>
<dbReference type="CDD" id="cd00165">
    <property type="entry name" value="S4"/>
    <property type="match status" value="1"/>
</dbReference>
<dbReference type="Gene3D" id="3.30.2350.10">
    <property type="entry name" value="Pseudouridine synthase"/>
    <property type="match status" value="1"/>
</dbReference>
<dbReference type="CDD" id="cd02869">
    <property type="entry name" value="PseudoU_synth_RluA_like"/>
    <property type="match status" value="1"/>
</dbReference>
<dbReference type="SUPFAM" id="SSF55120">
    <property type="entry name" value="Pseudouridine synthase"/>
    <property type="match status" value="1"/>
</dbReference>
<dbReference type="GO" id="GO:0005737">
    <property type="term" value="C:cytoplasm"/>
    <property type="evidence" value="ECO:0007669"/>
    <property type="project" value="UniProtKB-SubCell"/>
</dbReference>
<evidence type="ECO:0000256" key="8">
    <source>
        <dbReference type="PIRSR" id="PIRSR606225-1"/>
    </source>
</evidence>
<organism evidence="12 13">
    <name type="scientific">Pelagibaculum spongiae</name>
    <dbReference type="NCBI Taxonomy" id="2080658"/>
    <lineage>
        <taxon>Bacteria</taxon>
        <taxon>Pseudomonadati</taxon>
        <taxon>Pseudomonadota</taxon>
        <taxon>Gammaproteobacteria</taxon>
        <taxon>Oceanospirillales</taxon>
        <taxon>Pelagibaculum</taxon>
    </lineage>
</organism>
<dbReference type="Pfam" id="PF00849">
    <property type="entry name" value="PseudoU_synth_2"/>
    <property type="match status" value="1"/>
</dbReference>
<dbReference type="PANTHER" id="PTHR21600">
    <property type="entry name" value="MITOCHONDRIAL RNA PSEUDOURIDINE SYNTHASE"/>
    <property type="match status" value="1"/>
</dbReference>
<dbReference type="InterPro" id="IPR036986">
    <property type="entry name" value="S4_RNA-bd_sf"/>
</dbReference>
<evidence type="ECO:0000256" key="1">
    <source>
        <dbReference type="ARBA" id="ARBA00004496"/>
    </source>
</evidence>
<reference evidence="12 13" key="1">
    <citation type="submission" date="2018-04" db="EMBL/GenBank/DDBJ databases">
        <title>Thalassorhabdus spongiae gen. nov., sp. nov., isolated from a marine sponge in South-West Iceland.</title>
        <authorList>
            <person name="Knobloch S."/>
            <person name="Daussin A."/>
            <person name="Johannsson R."/>
            <person name="Marteinsson V.T."/>
        </authorList>
    </citation>
    <scope>NUCLEOTIDE SEQUENCE [LARGE SCALE GENOMIC DNA]</scope>
    <source>
        <strain evidence="12 13">Hp12</strain>
    </source>
</reference>
<dbReference type="InterPro" id="IPR006145">
    <property type="entry name" value="PsdUridine_synth_RsuA/RluA"/>
</dbReference>
<dbReference type="OrthoDB" id="9807829at2"/>
<evidence type="ECO:0000256" key="6">
    <source>
        <dbReference type="ARBA" id="ARBA00023235"/>
    </source>
</evidence>
<dbReference type="FunFam" id="3.10.290.10:FF:000011">
    <property type="entry name" value="Pseudouridine synthase"/>
    <property type="match status" value="1"/>
</dbReference>
<feature type="domain" description="Pseudouridine synthase RsuA/RluA-like" evidence="11">
    <location>
        <begin position="91"/>
        <end position="243"/>
    </location>
</feature>
<dbReference type="InterPro" id="IPR020103">
    <property type="entry name" value="PsdUridine_synth_cat_dom_sf"/>
</dbReference>
<keyword evidence="3" id="KW-0963">Cytoplasm</keyword>
<keyword evidence="4" id="KW-0698">rRNA processing</keyword>
<comment type="similarity">
    <text evidence="2 10">Belongs to the pseudouridine synthase RluA family.</text>
</comment>
<proteinExistence type="inferred from homology"/>
<dbReference type="NCBIfam" id="NF008385">
    <property type="entry name" value="PRK11180.1"/>
    <property type="match status" value="1"/>
</dbReference>
<dbReference type="GO" id="GO:0160140">
    <property type="term" value="F:23S rRNA pseudouridine(1911/1915/1917) synthase activity"/>
    <property type="evidence" value="ECO:0007669"/>
    <property type="project" value="UniProtKB-EC"/>
</dbReference>
<comment type="caution">
    <text evidence="12">The sequence shown here is derived from an EMBL/GenBank/DDBJ whole genome shotgun (WGS) entry which is preliminary data.</text>
</comment>
<comment type="catalytic activity">
    <reaction evidence="10">
        <text>a uridine in RNA = a pseudouridine in RNA</text>
        <dbReference type="Rhea" id="RHEA:48348"/>
        <dbReference type="Rhea" id="RHEA-COMP:12068"/>
        <dbReference type="Rhea" id="RHEA-COMP:12069"/>
        <dbReference type="ChEBI" id="CHEBI:65314"/>
        <dbReference type="ChEBI" id="CHEBI:65315"/>
    </reaction>
</comment>
<evidence type="ECO:0000256" key="3">
    <source>
        <dbReference type="ARBA" id="ARBA00022490"/>
    </source>
</evidence>
<accession>A0A2V1GS57</accession>
<evidence type="ECO:0000256" key="10">
    <source>
        <dbReference type="RuleBase" id="RU362028"/>
    </source>
</evidence>
<evidence type="ECO:0000256" key="9">
    <source>
        <dbReference type="PROSITE-ProRule" id="PRU00182"/>
    </source>
</evidence>
<dbReference type="PANTHER" id="PTHR21600:SF44">
    <property type="entry name" value="RIBOSOMAL LARGE SUBUNIT PSEUDOURIDINE SYNTHASE D"/>
    <property type="match status" value="1"/>
</dbReference>
<keyword evidence="13" id="KW-1185">Reference proteome</keyword>
<gene>
    <name evidence="12" type="ORF">DC094_17600</name>
</gene>
<dbReference type="InterPro" id="IPR050188">
    <property type="entry name" value="RluA_PseudoU_synthase"/>
</dbReference>
<keyword evidence="5 9" id="KW-0694">RNA-binding</keyword>
<evidence type="ECO:0000256" key="2">
    <source>
        <dbReference type="ARBA" id="ARBA00010876"/>
    </source>
</evidence>
<evidence type="ECO:0000313" key="13">
    <source>
        <dbReference type="Proteomes" id="UP000244906"/>
    </source>
</evidence>